<evidence type="ECO:0000313" key="5">
    <source>
        <dbReference type="EMBL" id="THU96520.1"/>
    </source>
</evidence>
<reference evidence="5 6" key="1">
    <citation type="journal article" date="2019" name="Nat. Ecol. Evol.">
        <title>Megaphylogeny resolves global patterns of mushroom evolution.</title>
        <authorList>
            <person name="Varga T."/>
            <person name="Krizsan K."/>
            <person name="Foldi C."/>
            <person name="Dima B."/>
            <person name="Sanchez-Garcia M."/>
            <person name="Sanchez-Ramirez S."/>
            <person name="Szollosi G.J."/>
            <person name="Szarkandi J.G."/>
            <person name="Papp V."/>
            <person name="Albert L."/>
            <person name="Andreopoulos W."/>
            <person name="Angelini C."/>
            <person name="Antonin V."/>
            <person name="Barry K.W."/>
            <person name="Bougher N.L."/>
            <person name="Buchanan P."/>
            <person name="Buyck B."/>
            <person name="Bense V."/>
            <person name="Catcheside P."/>
            <person name="Chovatia M."/>
            <person name="Cooper J."/>
            <person name="Damon W."/>
            <person name="Desjardin D."/>
            <person name="Finy P."/>
            <person name="Geml J."/>
            <person name="Haridas S."/>
            <person name="Hughes K."/>
            <person name="Justo A."/>
            <person name="Karasinski D."/>
            <person name="Kautmanova I."/>
            <person name="Kiss B."/>
            <person name="Kocsube S."/>
            <person name="Kotiranta H."/>
            <person name="LaButti K.M."/>
            <person name="Lechner B.E."/>
            <person name="Liimatainen K."/>
            <person name="Lipzen A."/>
            <person name="Lukacs Z."/>
            <person name="Mihaltcheva S."/>
            <person name="Morgado L.N."/>
            <person name="Niskanen T."/>
            <person name="Noordeloos M.E."/>
            <person name="Ohm R.A."/>
            <person name="Ortiz-Santana B."/>
            <person name="Ovrebo C."/>
            <person name="Racz N."/>
            <person name="Riley R."/>
            <person name="Savchenko A."/>
            <person name="Shiryaev A."/>
            <person name="Soop K."/>
            <person name="Spirin V."/>
            <person name="Szebenyi C."/>
            <person name="Tomsovsky M."/>
            <person name="Tulloss R.E."/>
            <person name="Uehling J."/>
            <person name="Grigoriev I.V."/>
            <person name="Vagvolgyi C."/>
            <person name="Papp T."/>
            <person name="Martin F.M."/>
            <person name="Miettinen O."/>
            <person name="Hibbett D.S."/>
            <person name="Nagy L.G."/>
        </authorList>
    </citation>
    <scope>NUCLEOTIDE SEQUENCE [LARGE SCALE GENOMIC DNA]</scope>
    <source>
        <strain evidence="5 6">CBS 962.96</strain>
    </source>
</reference>
<dbReference type="OrthoDB" id="66144at2759"/>
<dbReference type="PANTHER" id="PTHR44942:SF4">
    <property type="entry name" value="METHYLTRANSFERASE TYPE 11 DOMAIN-CONTAINING PROTEIN"/>
    <property type="match status" value="1"/>
</dbReference>
<name>A0A4S8M3F5_DENBC</name>
<evidence type="ECO:0000259" key="4">
    <source>
        <dbReference type="Pfam" id="PF08241"/>
    </source>
</evidence>
<dbReference type="AlphaFoldDB" id="A0A4S8M3F5"/>
<evidence type="ECO:0000256" key="1">
    <source>
        <dbReference type="ARBA" id="ARBA00008361"/>
    </source>
</evidence>
<keyword evidence="2 5" id="KW-0489">Methyltransferase</keyword>
<organism evidence="5 6">
    <name type="scientific">Dendrothele bispora (strain CBS 962.96)</name>
    <dbReference type="NCBI Taxonomy" id="1314807"/>
    <lineage>
        <taxon>Eukaryota</taxon>
        <taxon>Fungi</taxon>
        <taxon>Dikarya</taxon>
        <taxon>Basidiomycota</taxon>
        <taxon>Agaricomycotina</taxon>
        <taxon>Agaricomycetes</taxon>
        <taxon>Agaricomycetidae</taxon>
        <taxon>Agaricales</taxon>
        <taxon>Agaricales incertae sedis</taxon>
        <taxon>Dendrothele</taxon>
    </lineage>
</organism>
<dbReference type="InterPro" id="IPR051052">
    <property type="entry name" value="Diverse_substrate_MTase"/>
</dbReference>
<dbReference type="SUPFAM" id="SSF53335">
    <property type="entry name" value="S-adenosyl-L-methionine-dependent methyltransferases"/>
    <property type="match status" value="1"/>
</dbReference>
<dbReference type="Pfam" id="PF08241">
    <property type="entry name" value="Methyltransf_11"/>
    <property type="match status" value="1"/>
</dbReference>
<dbReference type="PANTHER" id="PTHR44942">
    <property type="entry name" value="METHYLTRANSF_11 DOMAIN-CONTAINING PROTEIN"/>
    <property type="match status" value="1"/>
</dbReference>
<gene>
    <name evidence="5" type="ORF">K435DRAFT_754828</name>
</gene>
<feature type="domain" description="Methyltransferase type 11" evidence="4">
    <location>
        <begin position="50"/>
        <end position="146"/>
    </location>
</feature>
<evidence type="ECO:0000256" key="2">
    <source>
        <dbReference type="ARBA" id="ARBA00022603"/>
    </source>
</evidence>
<dbReference type="GO" id="GO:0008757">
    <property type="term" value="F:S-adenosylmethionine-dependent methyltransferase activity"/>
    <property type="evidence" value="ECO:0007669"/>
    <property type="project" value="InterPro"/>
</dbReference>
<dbReference type="EMBL" id="ML179175">
    <property type="protein sequence ID" value="THU96520.1"/>
    <property type="molecule type" value="Genomic_DNA"/>
</dbReference>
<evidence type="ECO:0000256" key="3">
    <source>
        <dbReference type="ARBA" id="ARBA00022679"/>
    </source>
</evidence>
<sequence length="275" mass="31372">MSGVNVHSLAAQGFGQGTNELYDRARPSYQPVVISHIKAALRSDSKLNIVEIGAGTGIFTRALLAHPEWKDAIAQLKAVDPSSGMREVFAKTVTDERVTVQEGTFDNTGVEDGWADVIIIAQAFHWCPDHERACTEFSRVLKPNGVWTMLWNLEDRDAARWVAGLRNRFEQHESGSPQFRLGLWRKVFETIAYNRFFEPQEERVFQYTLETTEDQVLDRVCTKSYIAVLPPDEKEKVLSDVRAVLQKGEDKEWIDESKGVFKYPYQTFVVVCRKK</sequence>
<dbReference type="CDD" id="cd02440">
    <property type="entry name" value="AdoMet_MTases"/>
    <property type="match status" value="1"/>
</dbReference>
<keyword evidence="6" id="KW-1185">Reference proteome</keyword>
<comment type="similarity">
    <text evidence="1">Belongs to the methyltransferase superfamily.</text>
</comment>
<proteinExistence type="inferred from homology"/>
<dbReference type="GO" id="GO:0032259">
    <property type="term" value="P:methylation"/>
    <property type="evidence" value="ECO:0007669"/>
    <property type="project" value="UniProtKB-KW"/>
</dbReference>
<keyword evidence="3 5" id="KW-0808">Transferase</keyword>
<evidence type="ECO:0000313" key="6">
    <source>
        <dbReference type="Proteomes" id="UP000297245"/>
    </source>
</evidence>
<dbReference type="InterPro" id="IPR013216">
    <property type="entry name" value="Methyltransf_11"/>
</dbReference>
<dbReference type="Gene3D" id="3.40.50.150">
    <property type="entry name" value="Vaccinia Virus protein VP39"/>
    <property type="match status" value="1"/>
</dbReference>
<dbReference type="InterPro" id="IPR029063">
    <property type="entry name" value="SAM-dependent_MTases_sf"/>
</dbReference>
<protein>
    <submittedName>
        <fullName evidence="5">S-adenosyl-L-methionine-dependent methyltransferase</fullName>
    </submittedName>
</protein>
<dbReference type="Proteomes" id="UP000297245">
    <property type="component" value="Unassembled WGS sequence"/>
</dbReference>
<accession>A0A4S8M3F5</accession>